<proteinExistence type="predicted"/>
<dbReference type="PANTHER" id="PTHR43649">
    <property type="entry name" value="ARABINOSE-BINDING PROTEIN-RELATED"/>
    <property type="match status" value="1"/>
</dbReference>
<dbReference type="Pfam" id="PF01547">
    <property type="entry name" value="SBP_bac_1"/>
    <property type="match status" value="1"/>
</dbReference>
<dbReference type="PROSITE" id="PS51257">
    <property type="entry name" value="PROKAR_LIPOPROTEIN"/>
    <property type="match status" value="1"/>
</dbReference>
<accession>A0ABQ3UGD4</accession>
<dbReference type="InterPro" id="IPR006059">
    <property type="entry name" value="SBP"/>
</dbReference>
<keyword evidence="3" id="KW-1185">Reference proteome</keyword>
<evidence type="ECO:0000313" key="3">
    <source>
        <dbReference type="Proteomes" id="UP000654345"/>
    </source>
</evidence>
<feature type="chain" id="PRO_5046341681" evidence="1">
    <location>
        <begin position="26"/>
        <end position="433"/>
    </location>
</feature>
<organism evidence="2 3">
    <name type="scientific">Ktedonobacter robiniae</name>
    <dbReference type="NCBI Taxonomy" id="2778365"/>
    <lineage>
        <taxon>Bacteria</taxon>
        <taxon>Bacillati</taxon>
        <taxon>Chloroflexota</taxon>
        <taxon>Ktedonobacteria</taxon>
        <taxon>Ktedonobacterales</taxon>
        <taxon>Ktedonobacteraceae</taxon>
        <taxon>Ktedonobacter</taxon>
    </lineage>
</organism>
<dbReference type="Gene3D" id="3.40.190.10">
    <property type="entry name" value="Periplasmic binding protein-like II"/>
    <property type="match status" value="2"/>
</dbReference>
<protein>
    <submittedName>
        <fullName evidence="2">ABC transporter substrate-binding protein</fullName>
    </submittedName>
</protein>
<name>A0ABQ3UGD4_9CHLR</name>
<dbReference type="SUPFAM" id="SSF53850">
    <property type="entry name" value="Periplasmic binding protein-like II"/>
    <property type="match status" value="1"/>
</dbReference>
<gene>
    <name evidence="2" type="ORF">KSB_02530</name>
</gene>
<dbReference type="Proteomes" id="UP000654345">
    <property type="component" value="Unassembled WGS sequence"/>
</dbReference>
<dbReference type="InterPro" id="IPR050490">
    <property type="entry name" value="Bact_solute-bd_prot1"/>
</dbReference>
<sequence>MKRRDFLASSIGAASAALSIPSLLAACGSSSSSSGGPVTINWWHITTGEPGKSFMQGLANQYTKAHPNVKFKITVLENDAFKQKLTTVMQSGSPPDLFSTWGGGVLLQYAKAGLVQDISSYLQGSWGSSFDTSALNVYGDNGKYYAVPTDNGAVGFWYNKTLFAKAGITTPPATWTDFLQTIKKLQTAGITPIGLGAKDKWPAMYYWTYLAVRLGGKAAFDKAYNRTGGGSFADPPFVQAGVRLQELVALNPFQKGYLGGSYTDQQTVMGNGKAAMELMGQWAPGNDKGVATDKKGPDFGLFPFPMVEGGAGNPTDVMGGGGGYAIGKNAPLAETADFLKFMTNATNAATMVSQNISVPPIKTAEAAVTDPLRKEVDAMAAAAPYFQLYYDQFLPPAVGQVLLDQIQGLFAKTVTPQAAAKAIDDAVVSSLNQ</sequence>
<keyword evidence="1" id="KW-0732">Signal</keyword>
<evidence type="ECO:0000313" key="2">
    <source>
        <dbReference type="EMBL" id="GHO51778.1"/>
    </source>
</evidence>
<dbReference type="PANTHER" id="PTHR43649:SF14">
    <property type="entry name" value="BLR3389 PROTEIN"/>
    <property type="match status" value="1"/>
</dbReference>
<feature type="signal peptide" evidence="1">
    <location>
        <begin position="1"/>
        <end position="25"/>
    </location>
</feature>
<comment type="caution">
    <text evidence="2">The sequence shown here is derived from an EMBL/GenBank/DDBJ whole genome shotgun (WGS) entry which is preliminary data.</text>
</comment>
<dbReference type="RefSeq" id="WP_201368752.1">
    <property type="nucleotide sequence ID" value="NZ_BNJG01000001.1"/>
</dbReference>
<reference evidence="2 3" key="1">
    <citation type="journal article" date="2021" name="Int. J. Syst. Evol. Microbiol.">
        <title>Reticulibacter mediterranei gen. nov., sp. nov., within the new family Reticulibacteraceae fam. nov., and Ktedonospora formicarum gen. nov., sp. nov., Ktedonobacter robiniae sp. nov., Dictyobacter formicarum sp. nov. and Dictyobacter arantiisoli sp. nov., belonging to the class Ktedonobacteria.</title>
        <authorList>
            <person name="Yabe S."/>
            <person name="Zheng Y."/>
            <person name="Wang C.M."/>
            <person name="Sakai Y."/>
            <person name="Abe K."/>
            <person name="Yokota A."/>
            <person name="Donadio S."/>
            <person name="Cavaletti L."/>
            <person name="Monciardini P."/>
        </authorList>
    </citation>
    <scope>NUCLEOTIDE SEQUENCE [LARGE SCALE GENOMIC DNA]</scope>
    <source>
        <strain evidence="2 3">SOSP1-30</strain>
    </source>
</reference>
<evidence type="ECO:0000256" key="1">
    <source>
        <dbReference type="SAM" id="SignalP"/>
    </source>
</evidence>
<dbReference type="EMBL" id="BNJG01000001">
    <property type="protein sequence ID" value="GHO51778.1"/>
    <property type="molecule type" value="Genomic_DNA"/>
</dbReference>